<accession>A0A1U7DFJ6</accession>
<proteinExistence type="predicted"/>
<dbReference type="RefSeq" id="WP_076978791.1">
    <property type="nucleotide sequence ID" value="NZ_CP019124.1"/>
</dbReference>
<dbReference type="AlphaFoldDB" id="A0A1U7DFJ6"/>
<dbReference type="STRING" id="1267768.BV394_02660"/>
<protein>
    <submittedName>
        <fullName evidence="1">Uncharacterized protein</fullName>
    </submittedName>
</protein>
<dbReference type="EMBL" id="CP019124">
    <property type="protein sequence ID" value="APX88767.1"/>
    <property type="molecule type" value="Genomic_DNA"/>
</dbReference>
<reference evidence="1 2" key="1">
    <citation type="submission" date="2017-01" db="EMBL/GenBank/DDBJ databases">
        <title>Genomic analysis of Xuhuaishuia manganoxidans DY6-4.</title>
        <authorList>
            <person name="Wang X."/>
        </authorList>
    </citation>
    <scope>NUCLEOTIDE SEQUENCE [LARGE SCALE GENOMIC DNA]</scope>
    <source>
        <strain evidence="1 2">DY6-4</strain>
    </source>
</reference>
<gene>
    <name evidence="1" type="ORF">BV394_02660</name>
</gene>
<name>A0A1U7DFJ6_9RHOB</name>
<evidence type="ECO:0000313" key="2">
    <source>
        <dbReference type="Proteomes" id="UP000187266"/>
    </source>
</evidence>
<dbReference type="Proteomes" id="UP000187266">
    <property type="component" value="Chromosome"/>
</dbReference>
<dbReference type="Pfam" id="PF09948">
    <property type="entry name" value="PpoB2"/>
    <property type="match status" value="1"/>
</dbReference>
<organism evidence="1 2">
    <name type="scientific">Brevirhabdus pacifica</name>
    <dbReference type="NCBI Taxonomy" id="1267768"/>
    <lineage>
        <taxon>Bacteria</taxon>
        <taxon>Pseudomonadati</taxon>
        <taxon>Pseudomonadota</taxon>
        <taxon>Alphaproteobacteria</taxon>
        <taxon>Rhodobacterales</taxon>
        <taxon>Paracoccaceae</taxon>
        <taxon>Brevirhabdus</taxon>
    </lineage>
</organism>
<dbReference type="InterPro" id="IPR018688">
    <property type="entry name" value="PpoB2-like"/>
</dbReference>
<evidence type="ECO:0000313" key="1">
    <source>
        <dbReference type="EMBL" id="APX88767.1"/>
    </source>
</evidence>
<keyword evidence="2" id="KW-1185">Reference proteome</keyword>
<dbReference type="OrthoDB" id="164118at2"/>
<accession>A0A2M9DG02</accession>
<sequence>MVQVTRSLLWLAFFAAILAAWFALYRMTGMAGVDLVGRPSGMNMMGGADFATLFWMWTLMMAAMMLPTLVPALQVYEDLMRSAGGTRGGWLGLMAGYFMVWLVFAAGIAAAQLWLREAGVLDGRGMAVSGWVAAALLLVTGAYQFTAIKRGCHARCHSPLGLLLTDWDPSTMGGLRHGIRLGAFCCGCCWGFMALGFVGGTMSLLWMGLATVFMVLEKLPELGHRLMRPGGAVLIAAGLLVAAGQLGIGPFA</sequence>